<keyword evidence="4" id="KW-0238">DNA-binding</keyword>
<dbReference type="InterPro" id="IPR009061">
    <property type="entry name" value="DNA-bd_dom_put_sf"/>
</dbReference>
<proteinExistence type="predicted"/>
<comment type="caution">
    <text evidence="7">The sequence shown here is derived from an EMBL/GenBank/DDBJ whole genome shotgun (WGS) entry which is preliminary data.</text>
</comment>
<keyword evidence="5" id="KW-0804">Transcription</keyword>
<name>A0A246JF28_9SPHN</name>
<evidence type="ECO:0000256" key="5">
    <source>
        <dbReference type="ARBA" id="ARBA00023163"/>
    </source>
</evidence>
<dbReference type="GO" id="GO:0003700">
    <property type="term" value="F:DNA-binding transcription factor activity"/>
    <property type="evidence" value="ECO:0007669"/>
    <property type="project" value="InterPro"/>
</dbReference>
<evidence type="ECO:0000259" key="6">
    <source>
        <dbReference type="PROSITE" id="PS50937"/>
    </source>
</evidence>
<evidence type="ECO:0000313" key="8">
    <source>
        <dbReference type="Proteomes" id="UP000197097"/>
    </source>
</evidence>
<dbReference type="RefSeq" id="WP_021245825.1">
    <property type="nucleotide sequence ID" value="NZ_NISJ01000016.1"/>
</dbReference>
<dbReference type="Pfam" id="PF09278">
    <property type="entry name" value="MerR-DNA-bind"/>
    <property type="match status" value="1"/>
</dbReference>
<dbReference type="OrthoDB" id="9802944at2"/>
<dbReference type="InterPro" id="IPR015358">
    <property type="entry name" value="Tscrpt_reg_MerR_DNA-bd"/>
</dbReference>
<dbReference type="PANTHER" id="PTHR30204:SF94">
    <property type="entry name" value="HEAVY METAL-DEPENDENT TRANSCRIPTIONAL REGULATOR HI_0293-RELATED"/>
    <property type="match status" value="1"/>
</dbReference>
<evidence type="ECO:0000256" key="2">
    <source>
        <dbReference type="ARBA" id="ARBA00022490"/>
    </source>
</evidence>
<evidence type="ECO:0000313" key="7">
    <source>
        <dbReference type="EMBL" id="OWQ91128.1"/>
    </source>
</evidence>
<dbReference type="Proteomes" id="UP000197097">
    <property type="component" value="Unassembled WGS sequence"/>
</dbReference>
<dbReference type="EMBL" id="NISJ01000016">
    <property type="protein sequence ID" value="OWQ91128.1"/>
    <property type="molecule type" value="Genomic_DNA"/>
</dbReference>
<keyword evidence="3" id="KW-0805">Transcription regulation</keyword>
<feature type="domain" description="HTH merR-type" evidence="6">
    <location>
        <begin position="1"/>
        <end position="69"/>
    </location>
</feature>
<keyword evidence="8" id="KW-1185">Reference proteome</keyword>
<dbReference type="GO" id="GO:0003677">
    <property type="term" value="F:DNA binding"/>
    <property type="evidence" value="ECO:0007669"/>
    <property type="project" value="UniProtKB-KW"/>
</dbReference>
<evidence type="ECO:0000256" key="3">
    <source>
        <dbReference type="ARBA" id="ARBA00023015"/>
    </source>
</evidence>
<dbReference type="PROSITE" id="PS50937">
    <property type="entry name" value="HTH_MERR_2"/>
    <property type="match status" value="1"/>
</dbReference>
<dbReference type="Gene3D" id="1.10.1660.10">
    <property type="match status" value="1"/>
</dbReference>
<dbReference type="SMART" id="SM00422">
    <property type="entry name" value="HTH_MERR"/>
    <property type="match status" value="1"/>
</dbReference>
<evidence type="ECO:0000256" key="1">
    <source>
        <dbReference type="ARBA" id="ARBA00004496"/>
    </source>
</evidence>
<organism evidence="7 8">
    <name type="scientific">Sphingopyxis witflariensis</name>
    <dbReference type="NCBI Taxonomy" id="173675"/>
    <lineage>
        <taxon>Bacteria</taxon>
        <taxon>Pseudomonadati</taxon>
        <taxon>Pseudomonadota</taxon>
        <taxon>Alphaproteobacteria</taxon>
        <taxon>Sphingomonadales</taxon>
        <taxon>Sphingomonadaceae</taxon>
        <taxon>Sphingopyxis</taxon>
    </lineage>
</organism>
<dbReference type="PRINTS" id="PR00040">
    <property type="entry name" value="HTHMERR"/>
</dbReference>
<accession>A0A246JF28</accession>
<gene>
    <name evidence="7" type="primary">cueR</name>
    <name evidence="7" type="ORF">CDQ91_19520</name>
</gene>
<dbReference type="Pfam" id="PF00376">
    <property type="entry name" value="MerR"/>
    <property type="match status" value="1"/>
</dbReference>
<sequence>MNIGAASNASGVSQRMIRHYEKIELIPAPLRRDSGYRDYADADVHRLQFIANARDLGFPIEDIRDLLGLWSNSQRASAEVKALVMARAEELGRKAEALQALRHTLLELAERCHGDDRPDCPIIERMSNHANSTARNR</sequence>
<dbReference type="InterPro" id="IPR011789">
    <property type="entry name" value="CueR"/>
</dbReference>
<comment type="subcellular location">
    <subcellularLocation>
        <location evidence="1">Cytoplasm</location>
    </subcellularLocation>
</comment>
<dbReference type="GO" id="GO:0005507">
    <property type="term" value="F:copper ion binding"/>
    <property type="evidence" value="ECO:0007669"/>
    <property type="project" value="InterPro"/>
</dbReference>
<dbReference type="GO" id="GO:0005737">
    <property type="term" value="C:cytoplasm"/>
    <property type="evidence" value="ECO:0007669"/>
    <property type="project" value="UniProtKB-SubCell"/>
</dbReference>
<keyword evidence="2" id="KW-0963">Cytoplasm</keyword>
<evidence type="ECO:0000256" key="4">
    <source>
        <dbReference type="ARBA" id="ARBA00023125"/>
    </source>
</evidence>
<dbReference type="PANTHER" id="PTHR30204">
    <property type="entry name" value="REDOX-CYCLING DRUG-SENSING TRANSCRIPTIONAL ACTIVATOR SOXR"/>
    <property type="match status" value="1"/>
</dbReference>
<dbReference type="SUPFAM" id="SSF46955">
    <property type="entry name" value="Putative DNA-binding domain"/>
    <property type="match status" value="1"/>
</dbReference>
<dbReference type="InterPro" id="IPR047057">
    <property type="entry name" value="MerR_fam"/>
</dbReference>
<dbReference type="CDD" id="cd01108">
    <property type="entry name" value="HTH_CueR"/>
    <property type="match status" value="1"/>
</dbReference>
<reference evidence="7 8" key="1">
    <citation type="journal article" date="2002" name="Int. J. Syst. Evol. Microbiol.">
        <title>Sphingopyxis witflariensis sp. nov., isolated from activated sludge.</title>
        <authorList>
            <person name="Kampfer P."/>
            <person name="Witzenberger R."/>
            <person name="Denner E.B."/>
            <person name="Busse H.J."/>
            <person name="Neef A."/>
        </authorList>
    </citation>
    <scope>NUCLEOTIDE SEQUENCE [LARGE SCALE GENOMIC DNA]</scope>
    <source>
        <strain evidence="7 8">DSM 14551</strain>
    </source>
</reference>
<dbReference type="InterPro" id="IPR000551">
    <property type="entry name" value="MerR-type_HTH_dom"/>
</dbReference>
<protein>
    <submittedName>
        <fullName evidence="7">Cu(I)-responsive transcriptional regulator</fullName>
    </submittedName>
</protein>
<dbReference type="GO" id="GO:0045893">
    <property type="term" value="P:positive regulation of DNA-templated transcription"/>
    <property type="evidence" value="ECO:0007669"/>
    <property type="project" value="InterPro"/>
</dbReference>
<dbReference type="NCBIfam" id="TIGR02044">
    <property type="entry name" value="CueR"/>
    <property type="match status" value="1"/>
</dbReference>
<dbReference type="AlphaFoldDB" id="A0A246JF28"/>